<evidence type="ECO:0000259" key="1">
    <source>
        <dbReference type="Pfam" id="PF12705"/>
    </source>
</evidence>
<gene>
    <name evidence="2" type="ORF">IAC76_01590</name>
</gene>
<name>A0A9D9H042_9BACT</name>
<proteinExistence type="predicted"/>
<organism evidence="2 3">
    <name type="scientific">Candidatus Scatousia excrementipullorum</name>
    <dbReference type="NCBI Taxonomy" id="2840936"/>
    <lineage>
        <taxon>Bacteria</taxon>
        <taxon>Candidatus Scatousia</taxon>
    </lineage>
</organism>
<protein>
    <submittedName>
        <fullName evidence="2">PD-(D/E)XK nuclease family protein</fullName>
    </submittedName>
</protein>
<sequence>MNNFSPNMLKTYISCPKKYYFKYIQNISMPQPASFFEKGKKIHALANYYLRGADISNMINELNEDEKLVLEKLLNNEFFKKNYVNSEYNLSCKIGTYWVSGRLDALMHDGNDYFILDYKTGAIPKNPETDFQTMVYLMCADKKLKTYSSLKFIYIDLRNNRNAITELTQEKKFLYEKTLIETCKKIAEETEYSQKSDFCRFCEYSKLCSIY</sequence>
<dbReference type="Gene3D" id="3.90.320.10">
    <property type="match status" value="1"/>
</dbReference>
<dbReference type="InterPro" id="IPR038726">
    <property type="entry name" value="PDDEXK_AddAB-type"/>
</dbReference>
<dbReference type="AlphaFoldDB" id="A0A9D9H042"/>
<accession>A0A9D9H042</accession>
<evidence type="ECO:0000313" key="2">
    <source>
        <dbReference type="EMBL" id="MBO8430058.1"/>
    </source>
</evidence>
<reference evidence="2" key="1">
    <citation type="submission" date="2020-10" db="EMBL/GenBank/DDBJ databases">
        <authorList>
            <person name="Gilroy R."/>
        </authorList>
    </citation>
    <scope>NUCLEOTIDE SEQUENCE</scope>
    <source>
        <strain evidence="2">10192</strain>
    </source>
</reference>
<dbReference type="Proteomes" id="UP000823632">
    <property type="component" value="Unassembled WGS sequence"/>
</dbReference>
<dbReference type="InterPro" id="IPR011604">
    <property type="entry name" value="PDDEXK-like_dom_sf"/>
</dbReference>
<comment type="caution">
    <text evidence="2">The sequence shown here is derived from an EMBL/GenBank/DDBJ whole genome shotgun (WGS) entry which is preliminary data.</text>
</comment>
<dbReference type="Pfam" id="PF12705">
    <property type="entry name" value="PDDEXK_1"/>
    <property type="match status" value="2"/>
</dbReference>
<evidence type="ECO:0000313" key="3">
    <source>
        <dbReference type="Proteomes" id="UP000823632"/>
    </source>
</evidence>
<feature type="domain" description="PD-(D/E)XK endonuclease-like" evidence="1">
    <location>
        <begin position="95"/>
        <end position="208"/>
    </location>
</feature>
<reference evidence="2" key="2">
    <citation type="journal article" date="2021" name="PeerJ">
        <title>Extensive microbial diversity within the chicken gut microbiome revealed by metagenomics and culture.</title>
        <authorList>
            <person name="Gilroy R."/>
            <person name="Ravi A."/>
            <person name="Getino M."/>
            <person name="Pursley I."/>
            <person name="Horton D.L."/>
            <person name="Alikhan N.F."/>
            <person name="Baker D."/>
            <person name="Gharbi K."/>
            <person name="Hall N."/>
            <person name="Watson M."/>
            <person name="Adriaenssens E.M."/>
            <person name="Foster-Nyarko E."/>
            <person name="Jarju S."/>
            <person name="Secka A."/>
            <person name="Antonio M."/>
            <person name="Oren A."/>
            <person name="Chaudhuri R.R."/>
            <person name="La Ragione R."/>
            <person name="Hildebrand F."/>
            <person name="Pallen M.J."/>
        </authorList>
    </citation>
    <scope>NUCLEOTIDE SEQUENCE</scope>
    <source>
        <strain evidence="2">10192</strain>
    </source>
</reference>
<feature type="domain" description="PD-(D/E)XK endonuclease-like" evidence="1">
    <location>
        <begin position="4"/>
        <end position="81"/>
    </location>
</feature>
<dbReference type="EMBL" id="JADIND010000035">
    <property type="protein sequence ID" value="MBO8430058.1"/>
    <property type="molecule type" value="Genomic_DNA"/>
</dbReference>